<keyword evidence="2" id="KW-0378">Hydrolase</keyword>
<feature type="domain" description="Helicase C-terminal" evidence="6">
    <location>
        <begin position="436"/>
        <end position="609"/>
    </location>
</feature>
<dbReference type="InterPro" id="IPR014001">
    <property type="entry name" value="Helicase_ATP-bd"/>
</dbReference>
<dbReference type="EMBL" id="JBHSXX010000001">
    <property type="protein sequence ID" value="MFC6867614.1"/>
    <property type="molecule type" value="Genomic_DNA"/>
</dbReference>
<keyword evidence="8" id="KW-1185">Reference proteome</keyword>
<evidence type="ECO:0000256" key="4">
    <source>
        <dbReference type="ARBA" id="ARBA00022840"/>
    </source>
</evidence>
<evidence type="ECO:0000313" key="7">
    <source>
        <dbReference type="EMBL" id="MFC6867614.1"/>
    </source>
</evidence>
<evidence type="ECO:0000259" key="6">
    <source>
        <dbReference type="PROSITE" id="PS51194"/>
    </source>
</evidence>
<dbReference type="InterPro" id="IPR038718">
    <property type="entry name" value="SNF2-like_sf"/>
</dbReference>
<comment type="caution">
    <text evidence="7">The sequence shown here is derived from an EMBL/GenBank/DDBJ whole genome shotgun (WGS) entry which is preliminary data.</text>
</comment>
<dbReference type="PROSITE" id="PS51194">
    <property type="entry name" value="HELICASE_CTER"/>
    <property type="match status" value="1"/>
</dbReference>
<dbReference type="Gene3D" id="3.40.50.10810">
    <property type="entry name" value="Tandem AAA-ATPase domain"/>
    <property type="match status" value="1"/>
</dbReference>
<dbReference type="PROSITE" id="PS51192">
    <property type="entry name" value="HELICASE_ATP_BIND_1"/>
    <property type="match status" value="1"/>
</dbReference>
<dbReference type="SMART" id="SM00487">
    <property type="entry name" value="DEXDc"/>
    <property type="match status" value="1"/>
</dbReference>
<keyword evidence="3 7" id="KW-0347">Helicase</keyword>
<evidence type="ECO:0000256" key="2">
    <source>
        <dbReference type="ARBA" id="ARBA00022801"/>
    </source>
</evidence>
<keyword evidence="4" id="KW-0067">ATP-binding</keyword>
<dbReference type="RefSeq" id="WP_345401115.1">
    <property type="nucleotide sequence ID" value="NZ_BAABLA010000104.1"/>
</dbReference>
<dbReference type="InterPro" id="IPR001650">
    <property type="entry name" value="Helicase_C-like"/>
</dbReference>
<organism evidence="7 8">
    <name type="scientific">Haloechinothrix salitolerans</name>
    <dbReference type="NCBI Taxonomy" id="926830"/>
    <lineage>
        <taxon>Bacteria</taxon>
        <taxon>Bacillati</taxon>
        <taxon>Actinomycetota</taxon>
        <taxon>Actinomycetes</taxon>
        <taxon>Pseudonocardiales</taxon>
        <taxon>Pseudonocardiaceae</taxon>
        <taxon>Haloechinothrix</taxon>
    </lineage>
</organism>
<accession>A0ABW2C0H6</accession>
<dbReference type="CDD" id="cd18011">
    <property type="entry name" value="DEXDc_RapA"/>
    <property type="match status" value="1"/>
</dbReference>
<reference evidence="8" key="1">
    <citation type="journal article" date="2019" name="Int. J. Syst. Evol. Microbiol.">
        <title>The Global Catalogue of Microorganisms (GCM) 10K type strain sequencing project: providing services to taxonomists for standard genome sequencing and annotation.</title>
        <authorList>
            <consortium name="The Broad Institute Genomics Platform"/>
            <consortium name="The Broad Institute Genome Sequencing Center for Infectious Disease"/>
            <person name="Wu L."/>
            <person name="Ma J."/>
        </authorList>
    </citation>
    <scope>NUCLEOTIDE SEQUENCE [LARGE SCALE GENOMIC DNA]</scope>
    <source>
        <strain evidence="8">KCTC 32255</strain>
    </source>
</reference>
<dbReference type="Pfam" id="PF00176">
    <property type="entry name" value="SNF2-rel_dom"/>
    <property type="match status" value="1"/>
</dbReference>
<dbReference type="PANTHER" id="PTHR45766:SF6">
    <property type="entry name" value="SWI_SNF-RELATED MATRIX-ASSOCIATED ACTIN-DEPENDENT REGULATOR OF CHROMATIN SUBFAMILY A-LIKE PROTEIN 1"/>
    <property type="match status" value="1"/>
</dbReference>
<dbReference type="InterPro" id="IPR057342">
    <property type="entry name" value="DEXDc_RapA"/>
</dbReference>
<dbReference type="PANTHER" id="PTHR45766">
    <property type="entry name" value="DNA ANNEALING HELICASE AND ENDONUCLEASE ZRANB3 FAMILY MEMBER"/>
    <property type="match status" value="1"/>
</dbReference>
<evidence type="ECO:0000256" key="3">
    <source>
        <dbReference type="ARBA" id="ARBA00022806"/>
    </source>
</evidence>
<sequence>MLDTLAQVTGDNTIPDIAAGTQIIVRDEVWLVRTVRHTEHDGRRIEATGASELVRDQDAVFFDKLDEIEVLDPRKMRLVADDSPGFRRSRLWLESLLRQSPTPVTNTHIVAGHKGLADPMEYQLRPAHQALSNLRPRILIGDAVGLGKTLEIGIALTELIERGRGERILVVTPRAVLEQFQHEMWTRYAIPLVRLDSDGIQKVRQTLPATRNPFSYYRRAIVSIDTLKNPARYKHHLEGQHWDVVVIDECHNLINRGTQNNQLARLLARQTDALILASATPHNGKPESFAELVNLLDPTAIADPSNYEARDIEHLYVRRHRNSPDVKREVGHRWAPRRDPNIVPVTPTPEENAVLDELRDVWLHPVSGQAPVTGKGGTLFPWTLFKAFLSSPDALRTSIERRLKTVAERTDAGAEIAALSRLDDLAGAAQERGPAKFEALLEHLREIGVAKDGDIRIVVFSERIDTLHWLRDQLRSRLKLPEKAVEMLHAQLPDSQVQQVVENFALASSPVRVLLASDMASEGLNLHRQCHQLVHYDLPWSFIRIQQRNGRIDRYMQEHEPQITALALTADDPTTDSDLRVVTKLLAKEHTANQALGDAGALLDLRDEQIEEDTVMEFLRQGRDLDEAVPEPEPEQLNPFAALMATGGEHESDPPVPTEPRRTLFDDDDNFLAVALAEIATRSEKLDRHRDQEKDMIAFNTPEDLTARLQDLPETYLREQGVAERIRLSGQRRFAEERLDKARADGDTLWPDVGYLAPVHPVLEWATSRALARFGRDQAPVMAADVSEPVFLTQASWSNALGQAVLTHWGAVTGLPDSPSVGDMREALERAGLKEEARNPGGVGAWVERLQSLVPAAVDAATHDLRQRRDEMEGDLLERLELHRKRLTAWEQQALFVAEHSNATAKRKNVVITTRDETSALIDSLATSGEPFVRVVGLIVPTGQAA</sequence>
<dbReference type="Pfam" id="PF00271">
    <property type="entry name" value="Helicase_C"/>
    <property type="match status" value="1"/>
</dbReference>
<dbReference type="Gene3D" id="3.40.50.300">
    <property type="entry name" value="P-loop containing nucleotide triphosphate hydrolases"/>
    <property type="match status" value="1"/>
</dbReference>
<dbReference type="SUPFAM" id="SSF52540">
    <property type="entry name" value="P-loop containing nucleoside triphosphate hydrolases"/>
    <property type="match status" value="2"/>
</dbReference>
<dbReference type="SMART" id="SM00490">
    <property type="entry name" value="HELICc"/>
    <property type="match status" value="1"/>
</dbReference>
<dbReference type="CDD" id="cd18793">
    <property type="entry name" value="SF2_C_SNF"/>
    <property type="match status" value="1"/>
</dbReference>
<name>A0ABW2C0H6_9PSEU</name>
<gene>
    <name evidence="7" type="ORF">ACFQGD_10680</name>
</gene>
<dbReference type="Proteomes" id="UP001596337">
    <property type="component" value="Unassembled WGS sequence"/>
</dbReference>
<keyword evidence="1" id="KW-0547">Nucleotide-binding</keyword>
<dbReference type="InterPro" id="IPR000330">
    <property type="entry name" value="SNF2_N"/>
</dbReference>
<protein>
    <submittedName>
        <fullName evidence="7">DEAD/DEAH box helicase</fullName>
    </submittedName>
</protein>
<evidence type="ECO:0000259" key="5">
    <source>
        <dbReference type="PROSITE" id="PS51192"/>
    </source>
</evidence>
<dbReference type="GO" id="GO:0004386">
    <property type="term" value="F:helicase activity"/>
    <property type="evidence" value="ECO:0007669"/>
    <property type="project" value="UniProtKB-KW"/>
</dbReference>
<evidence type="ECO:0000256" key="1">
    <source>
        <dbReference type="ARBA" id="ARBA00022741"/>
    </source>
</evidence>
<dbReference type="InterPro" id="IPR049730">
    <property type="entry name" value="SNF2/RAD54-like_C"/>
</dbReference>
<dbReference type="InterPro" id="IPR027417">
    <property type="entry name" value="P-loop_NTPase"/>
</dbReference>
<evidence type="ECO:0000313" key="8">
    <source>
        <dbReference type="Proteomes" id="UP001596337"/>
    </source>
</evidence>
<proteinExistence type="predicted"/>
<feature type="domain" description="Helicase ATP-binding" evidence="5">
    <location>
        <begin position="129"/>
        <end position="299"/>
    </location>
</feature>